<reference evidence="3" key="1">
    <citation type="journal article" date="2020" name="Fungal Divers.">
        <title>Resolving the Mortierellaceae phylogeny through synthesis of multi-gene phylogenetics and phylogenomics.</title>
        <authorList>
            <person name="Vandepol N."/>
            <person name="Liber J."/>
            <person name="Desiro A."/>
            <person name="Na H."/>
            <person name="Kennedy M."/>
            <person name="Barry K."/>
            <person name="Grigoriev I.V."/>
            <person name="Miller A.N."/>
            <person name="O'Donnell K."/>
            <person name="Stajich J.E."/>
            <person name="Bonito G."/>
        </authorList>
    </citation>
    <scope>NUCLEOTIDE SEQUENCE</scope>
    <source>
        <strain evidence="3">CK1249</strain>
    </source>
</reference>
<evidence type="ECO:0000259" key="2">
    <source>
        <dbReference type="PROSITE" id="PS51710"/>
    </source>
</evidence>
<dbReference type="Proteomes" id="UP000738359">
    <property type="component" value="Unassembled WGS sequence"/>
</dbReference>
<accession>A0A9P6IP64</accession>
<dbReference type="AlphaFoldDB" id="A0A9P6IP64"/>
<evidence type="ECO:0000313" key="3">
    <source>
        <dbReference type="EMBL" id="KAF9943430.1"/>
    </source>
</evidence>
<organism evidence="3 4">
    <name type="scientific">Mortierella alpina</name>
    <name type="common">Oleaginous fungus</name>
    <name type="synonym">Mortierella renispora</name>
    <dbReference type="NCBI Taxonomy" id="64518"/>
    <lineage>
        <taxon>Eukaryota</taxon>
        <taxon>Fungi</taxon>
        <taxon>Fungi incertae sedis</taxon>
        <taxon>Mucoromycota</taxon>
        <taxon>Mortierellomycotina</taxon>
        <taxon>Mortierellomycetes</taxon>
        <taxon>Mortierellales</taxon>
        <taxon>Mortierellaceae</taxon>
        <taxon>Mortierella</taxon>
    </lineage>
</organism>
<feature type="non-terminal residue" evidence="3">
    <location>
        <position position="1"/>
    </location>
</feature>
<dbReference type="SUPFAM" id="SSF52540">
    <property type="entry name" value="P-loop containing nucleoside triphosphate hydrolases"/>
    <property type="match status" value="1"/>
</dbReference>
<dbReference type="EMBL" id="JAAAHY010003275">
    <property type="protein sequence ID" value="KAF9943430.1"/>
    <property type="molecule type" value="Genomic_DNA"/>
</dbReference>
<comment type="caution">
    <text evidence="3">The sequence shown here is derived from an EMBL/GenBank/DDBJ whole genome shotgun (WGS) entry which is preliminary data.</text>
</comment>
<dbReference type="InterPro" id="IPR006073">
    <property type="entry name" value="GTP-bd"/>
</dbReference>
<dbReference type="GO" id="GO:0005737">
    <property type="term" value="C:cytoplasm"/>
    <property type="evidence" value="ECO:0007669"/>
    <property type="project" value="TreeGrafter"/>
</dbReference>
<gene>
    <name evidence="3" type="primary">OLA1</name>
    <name evidence="3" type="ORF">BGZ70_005987</name>
</gene>
<feature type="domain" description="OBG-type G" evidence="2">
    <location>
        <begin position="21"/>
        <end position="70"/>
    </location>
</feature>
<dbReference type="GO" id="GO:0005525">
    <property type="term" value="F:GTP binding"/>
    <property type="evidence" value="ECO:0007669"/>
    <property type="project" value="InterPro"/>
</dbReference>
<keyword evidence="4" id="KW-1185">Reference proteome</keyword>
<name>A0A9P6IP64_MORAP</name>
<dbReference type="Pfam" id="PF01926">
    <property type="entry name" value="MMR_HSR1"/>
    <property type="match status" value="1"/>
</dbReference>
<proteinExistence type="predicted"/>
<sequence>MPPKKAATEEKILLGRPSNNLKIGVVGLPNVGKSTFFNAITNSSAPAENFPFCTIDPEESRVAVPDERLD</sequence>
<dbReference type="PANTHER" id="PTHR23305:SF11">
    <property type="entry name" value="OBG-LIKE ATPASE 1"/>
    <property type="match status" value="1"/>
</dbReference>
<protein>
    <submittedName>
        <fullName evidence="3">Obg-like ATPase</fullName>
    </submittedName>
</protein>
<evidence type="ECO:0000313" key="4">
    <source>
        <dbReference type="Proteomes" id="UP000738359"/>
    </source>
</evidence>
<dbReference type="PROSITE" id="PS51710">
    <property type="entry name" value="G_OBG"/>
    <property type="match status" value="1"/>
</dbReference>
<dbReference type="Gene3D" id="3.40.50.300">
    <property type="entry name" value="P-loop containing nucleotide triphosphate hydrolases"/>
    <property type="match status" value="1"/>
</dbReference>
<dbReference type="PANTHER" id="PTHR23305">
    <property type="entry name" value="OBG GTPASE FAMILY"/>
    <property type="match status" value="1"/>
</dbReference>
<dbReference type="InterPro" id="IPR027417">
    <property type="entry name" value="P-loop_NTPase"/>
</dbReference>
<dbReference type="GO" id="GO:0016887">
    <property type="term" value="F:ATP hydrolysis activity"/>
    <property type="evidence" value="ECO:0007669"/>
    <property type="project" value="TreeGrafter"/>
</dbReference>
<dbReference type="PRINTS" id="PR00326">
    <property type="entry name" value="GTP1OBG"/>
</dbReference>
<dbReference type="InterPro" id="IPR031167">
    <property type="entry name" value="G_OBG"/>
</dbReference>
<keyword evidence="1" id="KW-0547">Nucleotide-binding</keyword>
<evidence type="ECO:0000256" key="1">
    <source>
        <dbReference type="ARBA" id="ARBA00022741"/>
    </source>
</evidence>
<dbReference type="OrthoDB" id="424823at2759"/>